<protein>
    <recommendedName>
        <fullName evidence="5">Bacterial virulence protein VirB8 domain-containing protein</fullName>
    </recommendedName>
</protein>
<feature type="domain" description="Bacterial virulence protein VirB8" evidence="5">
    <location>
        <begin position="45"/>
        <end position="235"/>
    </location>
</feature>
<reference evidence="6 7" key="1">
    <citation type="submission" date="2020-04" db="EMBL/GenBank/DDBJ databases">
        <title>Rhodospirillaceae bacterium KN72 isolated from deep sea.</title>
        <authorList>
            <person name="Zhang D.-C."/>
        </authorList>
    </citation>
    <scope>NUCLEOTIDE SEQUENCE [LARGE SCALE GENOMIC DNA]</scope>
    <source>
        <strain evidence="6 7">KN72</strain>
    </source>
</reference>
<keyword evidence="3" id="KW-1133">Transmembrane helix</keyword>
<dbReference type="Gene3D" id="3.10.450.230">
    <property type="entry name" value="VirB8 protein"/>
    <property type="match status" value="1"/>
</dbReference>
<dbReference type="InterPro" id="IPR032710">
    <property type="entry name" value="NTF2-like_dom_sf"/>
</dbReference>
<evidence type="ECO:0000256" key="1">
    <source>
        <dbReference type="ARBA" id="ARBA00004167"/>
    </source>
</evidence>
<sequence length="241" mass="27349">MVELSLPGRALFRRREAVTGRHDAVRRTDPYSFEIAHRRLAWMLRISAATNVVLALSLTTALTALSHLFPLKTTEIALVRHDAVENQLIRIEPISEAVDGFGLLLEQKARWYVRSLLEIDPVTQTERLRQAFAMSDKAFYERFRKERIDSGAIQAALDTGLTRSITVESVDRIESFHGGVFKYAVDLVQTDTRRGAVVETRKIRAYLSITTRPQTVREADRFENPLGITVLDLSLKERANS</sequence>
<comment type="caution">
    <text evidence="6">The sequence shown here is derived from an EMBL/GenBank/DDBJ whole genome shotgun (WGS) entry which is preliminary data.</text>
</comment>
<evidence type="ECO:0000313" key="6">
    <source>
        <dbReference type="EMBL" id="NMM43924.1"/>
    </source>
</evidence>
<comment type="subcellular location">
    <subcellularLocation>
        <location evidence="1">Membrane</location>
        <topology evidence="1">Single-pass membrane protein</topology>
    </subcellularLocation>
</comment>
<keyword evidence="7" id="KW-1185">Reference proteome</keyword>
<dbReference type="EMBL" id="JABBNT010000002">
    <property type="protein sequence ID" value="NMM43924.1"/>
    <property type="molecule type" value="Genomic_DNA"/>
</dbReference>
<keyword evidence="2" id="KW-0812">Transmembrane</keyword>
<dbReference type="RefSeq" id="WP_169624242.1">
    <property type="nucleotide sequence ID" value="NZ_JABBNT010000002.1"/>
</dbReference>
<organism evidence="6 7">
    <name type="scientific">Pacificispira spongiicola</name>
    <dbReference type="NCBI Taxonomy" id="2729598"/>
    <lineage>
        <taxon>Bacteria</taxon>
        <taxon>Pseudomonadati</taxon>
        <taxon>Pseudomonadota</taxon>
        <taxon>Alphaproteobacteria</taxon>
        <taxon>Rhodospirillales</taxon>
        <taxon>Rhodospirillaceae</taxon>
        <taxon>Pacificispira</taxon>
    </lineage>
</organism>
<evidence type="ECO:0000256" key="2">
    <source>
        <dbReference type="ARBA" id="ARBA00022692"/>
    </source>
</evidence>
<proteinExistence type="predicted"/>
<keyword evidence="4" id="KW-0472">Membrane</keyword>
<name>A0A7Y0DYF9_9PROT</name>
<dbReference type="SUPFAM" id="SSF54427">
    <property type="entry name" value="NTF2-like"/>
    <property type="match status" value="1"/>
</dbReference>
<evidence type="ECO:0000256" key="3">
    <source>
        <dbReference type="ARBA" id="ARBA00022989"/>
    </source>
</evidence>
<gene>
    <name evidence="6" type="ORF">HH303_05520</name>
</gene>
<dbReference type="Pfam" id="PF04335">
    <property type="entry name" value="VirB8"/>
    <property type="match status" value="1"/>
</dbReference>
<dbReference type="InterPro" id="IPR007430">
    <property type="entry name" value="VirB8"/>
</dbReference>
<dbReference type="Proteomes" id="UP000539372">
    <property type="component" value="Unassembled WGS sequence"/>
</dbReference>
<accession>A0A7Y0DYF9</accession>
<evidence type="ECO:0000313" key="7">
    <source>
        <dbReference type="Proteomes" id="UP000539372"/>
    </source>
</evidence>
<evidence type="ECO:0000256" key="4">
    <source>
        <dbReference type="ARBA" id="ARBA00023136"/>
    </source>
</evidence>
<dbReference type="GO" id="GO:0016020">
    <property type="term" value="C:membrane"/>
    <property type="evidence" value="ECO:0007669"/>
    <property type="project" value="UniProtKB-SubCell"/>
</dbReference>
<dbReference type="AlphaFoldDB" id="A0A7Y0DYF9"/>
<evidence type="ECO:0000259" key="5">
    <source>
        <dbReference type="Pfam" id="PF04335"/>
    </source>
</evidence>